<keyword evidence="3" id="KW-1185">Reference proteome</keyword>
<sequence length="454" mass="51589">MTIRNLVLLGCLLCANPVSAQITSSTSASGKAELSELLRTTKQQLQEGNTDAALSALQQAEDSYAGMARYDYWYGVVALRAGQPTLASLALERAILSDPNHAGARLELAASYLALNRLNKSEAELDYLARFNPPPSAQEAIARYRTEIAERRRRAAEGSQLVMLSVDYGYDSNYLNYPSSFDLFDNTFLEGLAILEADDTQFATGRGVWFHQRDIDARQFVEFSVAGQARVNEDSEARAFDTTILQGSAAYGLRLDAKNSIRYGVDLGQVWLDDGDFRSHIGLLVGWQHNYDLQHTFIANLRARDFSFDARRNDYRGAQLEFEWQYQLRPDLLLRSRYALETERVSNSPARPGGDAMRNYLSVQADYQASGRHHWLGSLNYHSLRYMQEDFAIFNRGVDDHRDDDTLTTRLEWTYLITPQWRTGLSGLYRDQSSTIDFFNLDQTLLQWTVTYVY</sequence>
<evidence type="ECO:0000256" key="1">
    <source>
        <dbReference type="SAM" id="SignalP"/>
    </source>
</evidence>
<dbReference type="Gene3D" id="1.25.40.10">
    <property type="entry name" value="Tetratricopeptide repeat domain"/>
    <property type="match status" value="1"/>
</dbReference>
<dbReference type="eggNOG" id="COG0457">
    <property type="taxonomic scope" value="Bacteria"/>
</dbReference>
<dbReference type="Proteomes" id="UP000054363">
    <property type="component" value="Unassembled WGS sequence"/>
</dbReference>
<evidence type="ECO:0000313" key="2">
    <source>
        <dbReference type="EMBL" id="KFZ31261.1"/>
    </source>
</evidence>
<dbReference type="Pfam" id="PF14559">
    <property type="entry name" value="TPR_19"/>
    <property type="match status" value="1"/>
</dbReference>
<dbReference type="OrthoDB" id="6397263at2"/>
<dbReference type="EMBL" id="JPER01000001">
    <property type="protein sequence ID" value="KFZ31261.1"/>
    <property type="molecule type" value="Genomic_DNA"/>
</dbReference>
<accession>A0A094JFC8</accession>
<feature type="chain" id="PRO_5001905931" evidence="1">
    <location>
        <begin position="21"/>
        <end position="454"/>
    </location>
</feature>
<comment type="caution">
    <text evidence="2">The sequence shown here is derived from an EMBL/GenBank/DDBJ whole genome shotgun (WGS) entry which is preliminary data.</text>
</comment>
<dbReference type="RefSeq" id="WP_034773454.1">
    <property type="nucleotide sequence ID" value="NZ_JPER01000001.1"/>
</dbReference>
<proteinExistence type="predicted"/>
<reference evidence="2 3" key="1">
    <citation type="submission" date="2014-06" db="EMBL/GenBank/DDBJ databases">
        <title>The draft genome sequence of Idiomarina salinarum ISL-52.</title>
        <authorList>
            <person name="Du J."/>
            <person name="Shao Z."/>
        </authorList>
    </citation>
    <scope>NUCLEOTIDE SEQUENCE [LARGE SCALE GENOMIC DNA]</scope>
    <source>
        <strain evidence="2 3">ISL-52</strain>
    </source>
</reference>
<gene>
    <name evidence="2" type="ORF">IDSA_00555</name>
</gene>
<dbReference type="InterPro" id="IPR011990">
    <property type="entry name" value="TPR-like_helical_dom_sf"/>
</dbReference>
<dbReference type="AlphaFoldDB" id="A0A094JFC8"/>
<feature type="signal peptide" evidence="1">
    <location>
        <begin position="1"/>
        <end position="20"/>
    </location>
</feature>
<evidence type="ECO:0000313" key="3">
    <source>
        <dbReference type="Proteomes" id="UP000054363"/>
    </source>
</evidence>
<protein>
    <submittedName>
        <fullName evidence="2">Uncharacterized protein</fullName>
    </submittedName>
</protein>
<dbReference type="STRING" id="435908.IDSA_00555"/>
<dbReference type="SUPFAM" id="SSF48452">
    <property type="entry name" value="TPR-like"/>
    <property type="match status" value="1"/>
</dbReference>
<organism evidence="2 3">
    <name type="scientific">Pseudidiomarina salinarum</name>
    <dbReference type="NCBI Taxonomy" id="435908"/>
    <lineage>
        <taxon>Bacteria</taxon>
        <taxon>Pseudomonadati</taxon>
        <taxon>Pseudomonadota</taxon>
        <taxon>Gammaproteobacteria</taxon>
        <taxon>Alteromonadales</taxon>
        <taxon>Idiomarinaceae</taxon>
        <taxon>Pseudidiomarina</taxon>
    </lineage>
</organism>
<keyword evidence="1" id="KW-0732">Signal</keyword>
<name>A0A094JFC8_9GAMM</name>